<dbReference type="Proteomes" id="UP000775686">
    <property type="component" value="Unassembled WGS sequence"/>
</dbReference>
<keyword evidence="2" id="KW-1185">Reference proteome</keyword>
<proteinExistence type="predicted"/>
<accession>A0ABS2EJ95</accession>
<reference evidence="1 2" key="1">
    <citation type="journal article" date="2021" name="Sci. Rep.">
        <title>The distribution of antibiotic resistance genes in chicken gut microbiota commensals.</title>
        <authorList>
            <person name="Juricova H."/>
            <person name="Matiasovicova J."/>
            <person name="Kubasova T."/>
            <person name="Cejkova D."/>
            <person name="Rychlik I."/>
        </authorList>
    </citation>
    <scope>NUCLEOTIDE SEQUENCE [LARGE SCALE GENOMIC DNA]</scope>
    <source>
        <strain evidence="1 2">An770</strain>
    </source>
</reference>
<gene>
    <name evidence="1" type="ORF">H6A32_12545</name>
</gene>
<dbReference type="RefSeq" id="WP_138373769.1">
    <property type="nucleotide sequence ID" value="NZ_JACJKH010000025.1"/>
</dbReference>
<organism evidence="1 2">
    <name type="scientific">Drancourtella massiliensis</name>
    <dbReference type="NCBI Taxonomy" id="1632013"/>
    <lineage>
        <taxon>Bacteria</taxon>
        <taxon>Bacillati</taxon>
        <taxon>Bacillota</taxon>
        <taxon>Clostridia</taxon>
        <taxon>Eubacteriales</taxon>
        <taxon>Oscillospiraceae</taxon>
        <taxon>Drancourtella</taxon>
    </lineage>
</organism>
<protein>
    <submittedName>
        <fullName evidence="1">Uncharacterized protein</fullName>
    </submittedName>
</protein>
<sequence>MLPIKEIYNYALQRMDKELMEKETSDNIQRLINNLSYYEIETNEIWFEYHSDKKIDLIFKIWDFEKIYMFYKEYVYSKNENSTVNHIFLMLKKLLEKREYINAISLEYDSNELVKENPIPCIFLEIDYEKIPKEQIKNVYKYIMELLDFSLKDISNEEFEKILDKIVWLGNQGYYLWNIGVMASRNSFLRLVWTPCSYKNSKKLAESLGWNLKNSELYKKYSNKTAEYILDCDLIGENYSNFGINIYQKDYVEKISLLSTLNEHRDLSESFIASLLKWQHKKVIYTNKSGLLIWQICHIKVKQNNESPKIYTRIEHYSLK</sequence>
<dbReference type="EMBL" id="JACJKH010000025">
    <property type="protein sequence ID" value="MBM6745115.1"/>
    <property type="molecule type" value="Genomic_DNA"/>
</dbReference>
<name>A0ABS2EJ95_9FIRM</name>
<evidence type="ECO:0000313" key="2">
    <source>
        <dbReference type="Proteomes" id="UP000775686"/>
    </source>
</evidence>
<evidence type="ECO:0000313" key="1">
    <source>
        <dbReference type="EMBL" id="MBM6745115.1"/>
    </source>
</evidence>
<comment type="caution">
    <text evidence="1">The sequence shown here is derived from an EMBL/GenBank/DDBJ whole genome shotgun (WGS) entry which is preliminary data.</text>
</comment>